<feature type="chain" id="PRO_5046014401" description="T9SS C-terminal target domain-containing protein" evidence="1">
    <location>
        <begin position="22"/>
        <end position="364"/>
    </location>
</feature>
<reference evidence="2 3" key="1">
    <citation type="submission" date="2022-03" db="EMBL/GenBank/DDBJ databases">
        <title>Hymenobactersp. isolated from the air.</title>
        <authorList>
            <person name="Won M."/>
            <person name="Kwon S.-W."/>
        </authorList>
    </citation>
    <scope>NUCLEOTIDE SEQUENCE [LARGE SCALE GENOMIC DNA]</scope>
    <source>
        <strain evidence="2 3">KACC 22596</strain>
    </source>
</reference>
<accession>A0ABY4B8E9</accession>
<gene>
    <name evidence="2" type="ORF">MTP16_07325</name>
</gene>
<proteinExistence type="predicted"/>
<evidence type="ECO:0000256" key="1">
    <source>
        <dbReference type="SAM" id="SignalP"/>
    </source>
</evidence>
<organism evidence="2 3">
    <name type="scientific">Hymenobacter monticola</name>
    <dbReference type="NCBI Taxonomy" id="1705399"/>
    <lineage>
        <taxon>Bacteria</taxon>
        <taxon>Pseudomonadati</taxon>
        <taxon>Bacteroidota</taxon>
        <taxon>Cytophagia</taxon>
        <taxon>Cytophagales</taxon>
        <taxon>Hymenobacteraceae</taxon>
        <taxon>Hymenobacter</taxon>
    </lineage>
</organism>
<dbReference type="Proteomes" id="UP000831390">
    <property type="component" value="Chromosome"/>
</dbReference>
<evidence type="ECO:0000313" key="2">
    <source>
        <dbReference type="EMBL" id="UOE35452.1"/>
    </source>
</evidence>
<protein>
    <recommendedName>
        <fullName evidence="4">T9SS C-terminal target domain-containing protein</fullName>
    </recommendedName>
</protein>
<dbReference type="EMBL" id="CP094534">
    <property type="protein sequence ID" value="UOE35452.1"/>
    <property type="molecule type" value="Genomic_DNA"/>
</dbReference>
<evidence type="ECO:0000313" key="3">
    <source>
        <dbReference type="Proteomes" id="UP000831390"/>
    </source>
</evidence>
<dbReference type="RefSeq" id="WP_243517448.1">
    <property type="nucleotide sequence ID" value="NZ_CP094534.1"/>
</dbReference>
<evidence type="ECO:0008006" key="4">
    <source>
        <dbReference type="Google" id="ProtNLM"/>
    </source>
</evidence>
<name>A0ABY4B8E9_9BACT</name>
<keyword evidence="3" id="KW-1185">Reference proteome</keyword>
<feature type="signal peptide" evidence="1">
    <location>
        <begin position="1"/>
        <end position="21"/>
    </location>
</feature>
<keyword evidence="1" id="KW-0732">Signal</keyword>
<sequence length="364" mass="39048">MRTRCTLLGLLFLLLSARVQANTGVFEGYVFLNINNAGTNTYDLNPSTQTTSYDFVGPSLGTVVQGRPLVFVGGQLKTFKNGGCNVLNAHLYYRVYLTSGGTPGAFTQVNLPYDRELTNPGDQQWSQFNNAADVAAGLAPGTYTLEVYGDSDYNQCGFGTEYYSNNNNNYKGSFTVAPGPLPVELASFEAARQSADAALKWATASEKNNQGFDVQVSTNGQDFRSLGFVAGAGSSVAAHRYFFLDAEKGKAGRRYYRLRQQDADGTATYSPVRTVAFGEAATLSAAPQPFATELAITLRATQAQTGALLLLTDAAGRRVLARSLDLTVGINHLVLSDLDAVPAGLYVLQVALAGQPLRLRLVKQ</sequence>